<evidence type="ECO:0000313" key="4">
    <source>
        <dbReference type="Proteomes" id="UP001732720"/>
    </source>
</evidence>
<dbReference type="GO" id="GO:0005634">
    <property type="term" value="C:nucleus"/>
    <property type="evidence" value="ECO:0007669"/>
    <property type="project" value="TreeGrafter"/>
</dbReference>
<organism evidence="5">
    <name type="scientific">Castor canadensis</name>
    <name type="common">American beaver</name>
    <dbReference type="NCBI Taxonomy" id="51338"/>
    <lineage>
        <taxon>Eukaryota</taxon>
        <taxon>Metazoa</taxon>
        <taxon>Chordata</taxon>
        <taxon>Craniata</taxon>
        <taxon>Vertebrata</taxon>
        <taxon>Euteleostomi</taxon>
        <taxon>Mammalia</taxon>
        <taxon>Eutheria</taxon>
        <taxon>Euarchontoglires</taxon>
        <taxon>Glires</taxon>
        <taxon>Rodentia</taxon>
        <taxon>Castorimorpha</taxon>
        <taxon>Castoridae</taxon>
        <taxon>Castor</taxon>
    </lineage>
</organism>
<dbReference type="GeneID" id="109699917"/>
<protein>
    <submittedName>
        <fullName evidence="5">Golgi-associated RAB2 interactor protein 3</fullName>
    </submittedName>
    <submittedName>
        <fullName evidence="5">Protein FAM71B</fullName>
    </submittedName>
</protein>
<evidence type="ECO:0000259" key="3">
    <source>
        <dbReference type="Pfam" id="PF12480"/>
    </source>
</evidence>
<keyword evidence="4" id="KW-1185">Reference proteome</keyword>
<feature type="compositionally biased region" description="Basic residues" evidence="2">
    <location>
        <begin position="457"/>
        <end position="468"/>
    </location>
</feature>
<proteinExistence type="inferred from homology"/>
<dbReference type="Proteomes" id="UP001732720">
    <property type="component" value="Chromosome 16"/>
</dbReference>
<evidence type="ECO:0000256" key="1">
    <source>
        <dbReference type="ARBA" id="ARBA00038379"/>
    </source>
</evidence>
<sequence>MSGIERPMSSESVLPYYTAHSYRSTGVFNTSMGDLQRQLYKGGEYDIFKYAPMFESDFIQISKKGAVIDVHNRVRMVTVCIASTSPILPLPDVMLLARPAKICEEHARRGRLIKGRGCRAGKALELTRLLPLKFVKISIHDREKQQLRLKLATGRTFYLQLCPSSDAREDLFSYWEKLVYLLRPPSENSSSVPTLQTGGATTPKDKSSVASDILGEGDQDSGTQKLPEVSRATSSAYAGGEGILSSATTSIAINSPGSADGGAPGTAGSLTVAGATSDSAATFAIAGSSANSGSGALGIAATKSQESGQVSIALAGAVTKDPGGSSSSKIVAAAGNVSSEGIKLALVGTSSVGTSIGEGTSMSADSSVSMVLAGTMTSKGPTAEKAEEAVLAPLVSTLQSEGYMCERDGSQKVSQSAESKKAKRERREKKNKHSSRKSSRHHRTGESHRRTGESHHRTSKDKNRKSSSHRSTSGHGSTREDKKEKGHGSSRSRRHGSSHKSSSRSSTTKESRKAQRARKSRSAGGSGTVSKKSSKISSFLKSLIAMPSSKTVTSHNHEIDIMSKKVEKHNIETKVEKVQDCQELEISGTLTSELTERIIFEAKPFK</sequence>
<dbReference type="RefSeq" id="XP_020040431.1">
    <property type="nucleotide sequence ID" value="XM_020184842.1"/>
</dbReference>
<dbReference type="PANTHER" id="PTHR22574">
    <property type="match status" value="1"/>
</dbReference>
<feature type="region of interest" description="Disordered" evidence="2">
    <location>
        <begin position="186"/>
        <end position="232"/>
    </location>
</feature>
<accession>A0A8B7W8C6</accession>
<reference evidence="5" key="1">
    <citation type="submission" date="2025-08" db="UniProtKB">
        <authorList>
            <consortium name="RefSeq"/>
        </authorList>
    </citation>
    <scope>IDENTIFICATION</scope>
    <source>
        <tissue evidence="5">Leukocyte</tissue>
    </source>
</reference>
<evidence type="ECO:0000313" key="5">
    <source>
        <dbReference type="RefSeq" id="XP_020040431.1"/>
    </source>
</evidence>
<feature type="compositionally biased region" description="Basic residues" evidence="2">
    <location>
        <begin position="488"/>
        <end position="502"/>
    </location>
</feature>
<dbReference type="KEGG" id="ccan:109699917"/>
<feature type="compositionally biased region" description="Basic and acidic residues" evidence="2">
    <location>
        <begin position="444"/>
        <end position="456"/>
    </location>
</feature>
<feature type="domain" description="Golgi associated RAB2 interactor protein-like Rab2B-binding" evidence="3">
    <location>
        <begin position="124"/>
        <end position="189"/>
    </location>
</feature>
<dbReference type="Pfam" id="PF12480">
    <property type="entry name" value="GARIL_Rab2_bd"/>
    <property type="match status" value="1"/>
</dbReference>
<feature type="compositionally biased region" description="Basic residues" evidence="2">
    <location>
        <begin position="421"/>
        <end position="443"/>
    </location>
</feature>
<dbReference type="AlphaFoldDB" id="A0A8B7W8C6"/>
<dbReference type="GO" id="GO:0007286">
    <property type="term" value="P:spermatid development"/>
    <property type="evidence" value="ECO:0007669"/>
    <property type="project" value="UniProtKB-ARBA"/>
</dbReference>
<dbReference type="PANTHER" id="PTHR22574:SF2">
    <property type="entry name" value="GOLGI-ASSOCIATED RAB2 INTERACTOR PROTEIN 3"/>
    <property type="match status" value="1"/>
</dbReference>
<feature type="region of interest" description="Disordered" evidence="2">
    <location>
        <begin position="403"/>
        <end position="535"/>
    </location>
</feature>
<dbReference type="InterPro" id="IPR022168">
    <property type="entry name" value="GARIL-like_Rab2B-bd"/>
</dbReference>
<feature type="compositionally biased region" description="Polar residues" evidence="2">
    <location>
        <begin position="186"/>
        <end position="200"/>
    </location>
</feature>
<evidence type="ECO:0000256" key="2">
    <source>
        <dbReference type="SAM" id="MobiDB-lite"/>
    </source>
</evidence>
<name>A0A8B7W8C6_CASCN</name>
<dbReference type="OrthoDB" id="9836864at2759"/>
<feature type="compositionally biased region" description="Basic and acidic residues" evidence="2">
    <location>
        <begin position="477"/>
        <end position="487"/>
    </location>
</feature>
<comment type="similarity">
    <text evidence="1">Belongs to the GARIN family.</text>
</comment>
<gene>
    <name evidence="5" type="primary">Fam71b</name>
    <name evidence="5" type="synonym">Garin3</name>
</gene>
<dbReference type="CTD" id="153745"/>